<dbReference type="Gene3D" id="3.60.10.10">
    <property type="entry name" value="Endonuclease/exonuclease/phosphatase"/>
    <property type="match status" value="1"/>
</dbReference>
<proteinExistence type="predicted"/>
<dbReference type="PANTHER" id="PTHR33710">
    <property type="entry name" value="BNAC02G09200D PROTEIN"/>
    <property type="match status" value="1"/>
</dbReference>
<organism evidence="1 2">
    <name type="scientific">Saponaria officinalis</name>
    <name type="common">Common soapwort</name>
    <name type="synonym">Lychnis saponaria</name>
    <dbReference type="NCBI Taxonomy" id="3572"/>
    <lineage>
        <taxon>Eukaryota</taxon>
        <taxon>Viridiplantae</taxon>
        <taxon>Streptophyta</taxon>
        <taxon>Embryophyta</taxon>
        <taxon>Tracheophyta</taxon>
        <taxon>Spermatophyta</taxon>
        <taxon>Magnoliopsida</taxon>
        <taxon>eudicotyledons</taxon>
        <taxon>Gunneridae</taxon>
        <taxon>Pentapetalae</taxon>
        <taxon>Caryophyllales</taxon>
        <taxon>Caryophyllaceae</taxon>
        <taxon>Caryophylleae</taxon>
        <taxon>Saponaria</taxon>
    </lineage>
</organism>
<evidence type="ECO:0000313" key="1">
    <source>
        <dbReference type="EMBL" id="KAK9723629.1"/>
    </source>
</evidence>
<feature type="non-terminal residue" evidence="1">
    <location>
        <position position="497"/>
    </location>
</feature>
<dbReference type="PANTHER" id="PTHR33710:SF64">
    <property type="entry name" value="ENDONUCLEASE_EXONUCLEASE_PHOSPHATASE DOMAIN-CONTAINING PROTEIN"/>
    <property type="match status" value="1"/>
</dbReference>
<feature type="non-terminal residue" evidence="1">
    <location>
        <position position="1"/>
    </location>
</feature>
<evidence type="ECO:0000313" key="2">
    <source>
        <dbReference type="Proteomes" id="UP001443914"/>
    </source>
</evidence>
<dbReference type="EMBL" id="JBDFQZ010000005">
    <property type="protein sequence ID" value="KAK9723629.1"/>
    <property type="molecule type" value="Genomic_DNA"/>
</dbReference>
<keyword evidence="2" id="KW-1185">Reference proteome</keyword>
<name>A0AAW1KWA7_SAPOF</name>
<sequence length="497" mass="56532">RGLNAPSKQQEIRAFLLHHRVDLVEVLETRVKEHNALGVQRKVFPQGWKLASNYPFHDNGRIWIAWKSSRVYLDVLGIYDQLICYSPCVLMGDFNVTLYDADRNSSYAADRASIEDFRKCCANNGLVDLPYTGLTLTWCNKQAGLDRTWCKLHRVMGNAVWFQNFGVAAVFLPPGISDHSPALLNLESMVGRKRGSFKFLNGWLQDPRVHTVIQEAWEDTVKGTKMFQLVSKLKGVKRQLQDFHRSHFSNISHMVILAREALALVQSELNLRPCDDSLIEREKSLLQALLKVQGIESSFFQQRAKIHYIQQHDENTKFFQAKMKENTLRNKVYSICTLEGNVAEKDDDIGQAFVDFYTGLLGSSSSVLPPTDSDIEGERVGDHLHQMLAHPISDMEIKEALFGIPEDKAPRLDGFNSVFFKSSWDTINPCFIAVVKDFFQHQRLLKQVNSTLLTLVPKVPSPANVTQFRPIACCNVIYMVISKIIVNRLKLVLPLVI</sequence>
<dbReference type="InterPro" id="IPR036691">
    <property type="entry name" value="Endo/exonu/phosph_ase_sf"/>
</dbReference>
<accession>A0AAW1KWA7</accession>
<reference evidence="1" key="1">
    <citation type="submission" date="2024-03" db="EMBL/GenBank/DDBJ databases">
        <title>WGS assembly of Saponaria officinalis var. Norfolk2.</title>
        <authorList>
            <person name="Jenkins J."/>
            <person name="Shu S."/>
            <person name="Grimwood J."/>
            <person name="Barry K."/>
            <person name="Goodstein D."/>
            <person name="Schmutz J."/>
            <person name="Leebens-Mack J."/>
            <person name="Osbourn A."/>
        </authorList>
    </citation>
    <scope>NUCLEOTIDE SEQUENCE [LARGE SCALE GENOMIC DNA]</scope>
    <source>
        <strain evidence="1">JIC</strain>
    </source>
</reference>
<protein>
    <recommendedName>
        <fullName evidence="3">Endonuclease/exonuclease/phosphatase domain-containing protein</fullName>
    </recommendedName>
</protein>
<dbReference type="AlphaFoldDB" id="A0AAW1KWA7"/>
<comment type="caution">
    <text evidence="1">The sequence shown here is derived from an EMBL/GenBank/DDBJ whole genome shotgun (WGS) entry which is preliminary data.</text>
</comment>
<dbReference type="SUPFAM" id="SSF56219">
    <property type="entry name" value="DNase I-like"/>
    <property type="match status" value="1"/>
</dbReference>
<dbReference type="Proteomes" id="UP001443914">
    <property type="component" value="Unassembled WGS sequence"/>
</dbReference>
<evidence type="ECO:0008006" key="3">
    <source>
        <dbReference type="Google" id="ProtNLM"/>
    </source>
</evidence>
<gene>
    <name evidence="1" type="ORF">RND81_05G013800</name>
</gene>